<proteinExistence type="predicted"/>
<reference evidence="1" key="1">
    <citation type="journal article" date="2006" name="Yeast">
        <title>Autonomous cytoplasmic linear plasmid pPac1-1 of Pichia acaciae: molecular structure and expression studies.</title>
        <authorList>
            <person name="Jeske S."/>
            <person name="Meinhardt F."/>
        </authorList>
    </citation>
    <scope>NUCLEOTIDE SEQUENCE</scope>
    <source>
        <strain evidence="1">NRRL Y-18665</strain>
        <plasmid evidence="1">pPac1-1</plasmid>
    </source>
</reference>
<evidence type="ECO:0000313" key="1">
    <source>
        <dbReference type="EMBL" id="CAJ57279.1"/>
    </source>
</evidence>
<dbReference type="Pfam" id="PF17579">
    <property type="entry name" value="DUF5482"/>
    <property type="match status" value="1"/>
</dbReference>
<dbReference type="InterPro" id="IPR035145">
    <property type="entry name" value="DUF5482"/>
</dbReference>
<dbReference type="EMBL" id="AM180622">
    <property type="protein sequence ID" value="CAJ57279.1"/>
    <property type="molecule type" value="Genomic_DNA"/>
</dbReference>
<organism evidence="1">
    <name type="scientific">Millerozyma acaciae</name>
    <dbReference type="NCBI Taxonomy" id="28986"/>
    <lineage>
        <taxon>Eukaryota</taxon>
        <taxon>Fungi</taxon>
        <taxon>Dikarya</taxon>
        <taxon>Ascomycota</taxon>
        <taxon>Saccharomycotina</taxon>
        <taxon>Pichiomycetes</taxon>
        <taxon>Debaryomycetaceae</taxon>
        <taxon>Millerozyma</taxon>
    </lineage>
</organism>
<accession>Q2P9T1</accession>
<geneLocation type="plasmid" evidence="1">
    <name>pPac1-1</name>
</geneLocation>
<name>Q2P9T1_9ASCO</name>
<keyword evidence="1" id="KW-0614">Plasmid</keyword>
<dbReference type="AlphaFoldDB" id="Q2P9T1"/>
<sequence length="161" mass="18819">MIYNSIDTKLITLGEPKKFNDTEDKWITPLFYNGGSFNFSLKNKYIEINKIEENFYGKDFITIKSKEYNEIIEKIIKHLNVVNPIQADGTFRATLNSKTKINHELEKIKDKNFEGCISLSFPTTYSDETKKTLQIYVKDIFITKVLDEDLEVELDKLEKAM</sequence>
<protein>
    <submittedName>
        <fullName evidence="1">Putative ssDNA binding protein</fullName>
    </submittedName>
</protein>